<feature type="region of interest" description="Disordered" evidence="4">
    <location>
        <begin position="114"/>
        <end position="210"/>
    </location>
</feature>
<dbReference type="PRINTS" id="PR00452">
    <property type="entry name" value="SH3DOMAIN"/>
</dbReference>
<dbReference type="Gene3D" id="2.30.30.40">
    <property type="entry name" value="SH3 Domains"/>
    <property type="match status" value="1"/>
</dbReference>
<dbReference type="EMBL" id="BGZK01000165">
    <property type="protein sequence ID" value="GBP24715.1"/>
    <property type="molecule type" value="Genomic_DNA"/>
</dbReference>
<name>A0A4C1UE53_EUMVA</name>
<protein>
    <recommendedName>
        <fullName evidence="5">SH3 domain-containing protein</fullName>
    </recommendedName>
</protein>
<dbReference type="GO" id="GO:0007266">
    <property type="term" value="P:Rho protein signal transduction"/>
    <property type="evidence" value="ECO:0007669"/>
    <property type="project" value="TreeGrafter"/>
</dbReference>
<dbReference type="STRING" id="151549.A0A4C1UE53"/>
<dbReference type="InterPro" id="IPR039801">
    <property type="entry name" value="EPS8-like"/>
</dbReference>
<dbReference type="AlphaFoldDB" id="A0A4C1UE53"/>
<evidence type="ECO:0000313" key="7">
    <source>
        <dbReference type="Proteomes" id="UP000299102"/>
    </source>
</evidence>
<evidence type="ECO:0000259" key="5">
    <source>
        <dbReference type="PROSITE" id="PS50002"/>
    </source>
</evidence>
<evidence type="ECO:0000313" key="6">
    <source>
        <dbReference type="EMBL" id="GBP24715.1"/>
    </source>
</evidence>
<comment type="caution">
    <text evidence="6">The sequence shown here is derived from an EMBL/GenBank/DDBJ whole genome shotgun (WGS) entry which is preliminary data.</text>
</comment>
<keyword evidence="3" id="KW-0175">Coiled coil</keyword>
<dbReference type="Proteomes" id="UP000299102">
    <property type="component" value="Unassembled WGS sequence"/>
</dbReference>
<evidence type="ECO:0000256" key="3">
    <source>
        <dbReference type="SAM" id="Coils"/>
    </source>
</evidence>
<dbReference type="OrthoDB" id="445362at2759"/>
<dbReference type="InterPro" id="IPR001452">
    <property type="entry name" value="SH3_domain"/>
</dbReference>
<dbReference type="PANTHER" id="PTHR12287:SF23">
    <property type="entry name" value="AROUSER, ISOFORM A-RELATED"/>
    <property type="match status" value="1"/>
</dbReference>
<dbReference type="GO" id="GO:0005886">
    <property type="term" value="C:plasma membrane"/>
    <property type="evidence" value="ECO:0007669"/>
    <property type="project" value="TreeGrafter"/>
</dbReference>
<dbReference type="PANTHER" id="PTHR12287">
    <property type="entry name" value="EPIDERMAL GROWTH FACTOR RECEPTOR KINASE SUBSTRATE EPS8-RELATED PROTEIN"/>
    <property type="match status" value="1"/>
</dbReference>
<keyword evidence="1 2" id="KW-0728">SH3 domain</keyword>
<dbReference type="Pfam" id="PF00018">
    <property type="entry name" value="SH3_1"/>
    <property type="match status" value="1"/>
</dbReference>
<dbReference type="SMART" id="SM00326">
    <property type="entry name" value="SH3"/>
    <property type="match status" value="1"/>
</dbReference>
<dbReference type="SUPFAM" id="SSF50044">
    <property type="entry name" value="SH3-domain"/>
    <property type="match status" value="1"/>
</dbReference>
<dbReference type="GO" id="GO:0003779">
    <property type="term" value="F:actin binding"/>
    <property type="evidence" value="ECO:0007669"/>
    <property type="project" value="TreeGrafter"/>
</dbReference>
<keyword evidence="7" id="KW-1185">Reference proteome</keyword>
<sequence length="274" mass="30964">MDEELGSLDDMQMLKALYDFEATMPKTLSFCEGDHFYLHQSKGKQRNWWHVVNRKGQVGFVPSNYVASMKVEPEFLLSFLNDCLRNLSDDLMNQKQELISKLNEKKRHLQMILKAPSKKPPAPKPPPRFDDSTPPNGVSPSFDLRPVVSQQNMIEEKEESPTKSHPINTTNTENSEVVKKENVRKGSIVQLSSDTDNQDDSQDSSDSIKPNAIYEIVQSVRKETQLSHEMSRVAVETVLVSLRVFLVGHYRLTIIAMTGKPSKCGSPSSAWQTA</sequence>
<proteinExistence type="predicted"/>
<dbReference type="InterPro" id="IPR036028">
    <property type="entry name" value="SH3-like_dom_sf"/>
</dbReference>
<reference evidence="6 7" key="1">
    <citation type="journal article" date="2019" name="Commun. Biol.">
        <title>The bagworm genome reveals a unique fibroin gene that provides high tensile strength.</title>
        <authorList>
            <person name="Kono N."/>
            <person name="Nakamura H."/>
            <person name="Ohtoshi R."/>
            <person name="Tomita M."/>
            <person name="Numata K."/>
            <person name="Arakawa K."/>
        </authorList>
    </citation>
    <scope>NUCLEOTIDE SEQUENCE [LARGE SCALE GENOMIC DNA]</scope>
</reference>
<evidence type="ECO:0000256" key="1">
    <source>
        <dbReference type="ARBA" id="ARBA00022443"/>
    </source>
</evidence>
<feature type="coiled-coil region" evidence="3">
    <location>
        <begin position="81"/>
        <end position="112"/>
    </location>
</feature>
<dbReference type="GO" id="GO:0035023">
    <property type="term" value="P:regulation of Rho protein signal transduction"/>
    <property type="evidence" value="ECO:0007669"/>
    <property type="project" value="TreeGrafter"/>
</dbReference>
<accession>A0A4C1UE53</accession>
<evidence type="ECO:0000256" key="4">
    <source>
        <dbReference type="SAM" id="MobiDB-lite"/>
    </source>
</evidence>
<gene>
    <name evidence="6" type="ORF">EVAR_79562_1</name>
</gene>
<feature type="domain" description="SH3" evidence="5">
    <location>
        <begin position="9"/>
        <end position="71"/>
    </location>
</feature>
<organism evidence="6 7">
    <name type="scientific">Eumeta variegata</name>
    <name type="common">Bagworm moth</name>
    <name type="synonym">Eumeta japonica</name>
    <dbReference type="NCBI Taxonomy" id="151549"/>
    <lineage>
        <taxon>Eukaryota</taxon>
        <taxon>Metazoa</taxon>
        <taxon>Ecdysozoa</taxon>
        <taxon>Arthropoda</taxon>
        <taxon>Hexapoda</taxon>
        <taxon>Insecta</taxon>
        <taxon>Pterygota</taxon>
        <taxon>Neoptera</taxon>
        <taxon>Endopterygota</taxon>
        <taxon>Lepidoptera</taxon>
        <taxon>Glossata</taxon>
        <taxon>Ditrysia</taxon>
        <taxon>Tineoidea</taxon>
        <taxon>Psychidae</taxon>
        <taxon>Oiketicinae</taxon>
        <taxon>Eumeta</taxon>
    </lineage>
</organism>
<dbReference type="PROSITE" id="PS50002">
    <property type="entry name" value="SH3"/>
    <property type="match status" value="1"/>
</dbReference>
<feature type="compositionally biased region" description="Polar residues" evidence="4">
    <location>
        <begin position="163"/>
        <end position="175"/>
    </location>
</feature>
<evidence type="ECO:0000256" key="2">
    <source>
        <dbReference type="PROSITE-ProRule" id="PRU00192"/>
    </source>
</evidence>